<dbReference type="EMBL" id="JABAHT010000139">
    <property type="protein sequence ID" value="KAF4663550.1"/>
    <property type="molecule type" value="Genomic_DNA"/>
</dbReference>
<evidence type="ECO:0000313" key="2">
    <source>
        <dbReference type="EMBL" id="KAF4663550.1"/>
    </source>
</evidence>
<reference evidence="2 3" key="1">
    <citation type="submission" date="2020-04" db="EMBL/GenBank/DDBJ databases">
        <title>Perkinsus olseni comparative genomics.</title>
        <authorList>
            <person name="Bogema D.R."/>
        </authorList>
    </citation>
    <scope>NUCLEOTIDE SEQUENCE [LARGE SCALE GENOMIC DNA]</scope>
    <source>
        <strain evidence="2">ATCC PRA-179</strain>
    </source>
</reference>
<accession>A0A7J6LX59</accession>
<protein>
    <submittedName>
        <fullName evidence="2">Uncharacterized protein</fullName>
    </submittedName>
</protein>
<dbReference type="AlphaFoldDB" id="A0A7J6LX59"/>
<dbReference type="OrthoDB" id="10379512at2759"/>
<evidence type="ECO:0000256" key="1">
    <source>
        <dbReference type="SAM" id="SignalP"/>
    </source>
</evidence>
<gene>
    <name evidence="2" type="ORF">FOZ61_001542</name>
</gene>
<evidence type="ECO:0000313" key="3">
    <source>
        <dbReference type="Proteomes" id="UP000570595"/>
    </source>
</evidence>
<feature type="chain" id="PRO_5029548188" evidence="1">
    <location>
        <begin position="19"/>
        <end position="977"/>
    </location>
</feature>
<organism evidence="2 3">
    <name type="scientific">Perkinsus olseni</name>
    <name type="common">Perkinsus atlanticus</name>
    <dbReference type="NCBI Taxonomy" id="32597"/>
    <lineage>
        <taxon>Eukaryota</taxon>
        <taxon>Sar</taxon>
        <taxon>Alveolata</taxon>
        <taxon>Perkinsozoa</taxon>
        <taxon>Perkinsea</taxon>
        <taxon>Perkinsida</taxon>
        <taxon>Perkinsidae</taxon>
        <taxon>Perkinsus</taxon>
    </lineage>
</organism>
<sequence length="977" mass="109469">MKIQAVTTLSLFVYPAWCVRSSRTKRRLTIADDESPTSTRHTAGKGHHQDTFFRASFANTEYFFDATYENESSIHINVNIRDFPEASALSSRGSCSCHRVAPARSFGEKNPCECKLTRAGKEVFLKGKISFNNPDATEAETFVFDPRTGDRASIIPHLLAQRTADRHIAWADKDRLRSPGVKKWADCNRRRKHSCGSNCNKDDHSVSRSGCMVNIGDNLINEIERTLTNECQPTVAAGIFARSTEATMKSTGATPSAARVGEDSPKDVLELMDDEDISPCEKIHFQLPDAESLQKKDCTGIADILSVQRLKNDELFLNMHSFQSGATVNRGCVCDTFIPAEDFSGVAPFEKFTCACRRQTDDAKDERMEFETCNVDAYTLVTRFECTGRVAGQVHIDKLRILTNAHAVGYQTTLPLAGVYRDKSTEYRVSCAISSDTVHKEFKLRVGSATDTDDEGNTDKFIGFTCKGDVTSPQWAYICTAGETKYFTERVLLMASQWQKEERGGYSGKLKLPQSIRDDQNFRAVFGSTVFNFEVGREDEGSMCINVTIHSFPGETAIQWACEGAAKSAENGGKYVPCECVSVTEHRQAYFEAEIWFDRVGLGEASMLIFDPHCGMRLCEIPYLIAEGSRAKSIPWMKPSIQDAEGFNKWAQCPQPRRLNGSRNPHNLLNSTVCLVRVADGYPNPMEKALGNGEPLTAPLGFFVQYDMPANELLAGITDRKLPFEGSICEELEGFPSVQFPDAEALKRQECENVRAVFHVQRFSKDVLFLNSRGLRHGGIMERGCYCEAVQGEEIPRARYTCECRRRLSNAEHTASLETCFFHVHLLTSSFVCRDFTGKIDSGKLRVLDTIHPVEFQQTFPYGGLYKQGTVVYEVTLEMSSTETLLGFVLRIYGEQQMQMRCEWDHTVFLRGYRCTDTDWRYAGQVDFVYNAVDGLHLRHVAGEPGSHVVVARFIDEHDLFGSRVSALRLSAATKML</sequence>
<keyword evidence="1" id="KW-0732">Signal</keyword>
<dbReference type="Proteomes" id="UP000570595">
    <property type="component" value="Unassembled WGS sequence"/>
</dbReference>
<proteinExistence type="predicted"/>
<name>A0A7J6LX59_PEROL</name>
<comment type="caution">
    <text evidence="2">The sequence shown here is derived from an EMBL/GenBank/DDBJ whole genome shotgun (WGS) entry which is preliminary data.</text>
</comment>
<feature type="signal peptide" evidence="1">
    <location>
        <begin position="1"/>
        <end position="18"/>
    </location>
</feature>